<keyword evidence="4" id="KW-0963">Cytoplasm</keyword>
<keyword evidence="6" id="KW-1185">Reference proteome</keyword>
<dbReference type="GO" id="GO:0106026">
    <property type="term" value="F:Gly-tRNA(Ala) deacylase activity"/>
    <property type="evidence" value="ECO:0007669"/>
    <property type="project" value="UniProtKB-UniRule"/>
</dbReference>
<dbReference type="GO" id="GO:0051500">
    <property type="term" value="F:D-tyrosyl-tRNA(Tyr) deacylase activity"/>
    <property type="evidence" value="ECO:0007669"/>
    <property type="project" value="TreeGrafter"/>
</dbReference>
<reference evidence="5 6" key="1">
    <citation type="submission" date="2018-06" db="EMBL/GenBank/DDBJ databases">
        <title>Genomic Encyclopedia of Type Strains, Phase IV (KMG-IV): sequencing the most valuable type-strain genomes for metagenomic binning, comparative biology and taxonomic classification.</title>
        <authorList>
            <person name="Goeker M."/>
        </authorList>
    </citation>
    <scope>NUCLEOTIDE SEQUENCE [LARGE SCALE GENOMIC DNA]</scope>
    <source>
        <strain evidence="5 6">DSM 22112</strain>
    </source>
</reference>
<proteinExistence type="inferred from homology"/>
<comment type="catalytic activity">
    <reaction evidence="4">
        <text>a D-aminoacyl-tRNA + H2O = a tRNA + a D-alpha-amino acid + H(+)</text>
        <dbReference type="Rhea" id="RHEA:13953"/>
        <dbReference type="Rhea" id="RHEA-COMP:10123"/>
        <dbReference type="Rhea" id="RHEA-COMP:10124"/>
        <dbReference type="ChEBI" id="CHEBI:15377"/>
        <dbReference type="ChEBI" id="CHEBI:15378"/>
        <dbReference type="ChEBI" id="CHEBI:59871"/>
        <dbReference type="ChEBI" id="CHEBI:78442"/>
        <dbReference type="ChEBI" id="CHEBI:79333"/>
        <dbReference type="EC" id="3.1.1.96"/>
    </reaction>
</comment>
<dbReference type="PANTHER" id="PTHR10472:SF5">
    <property type="entry name" value="D-AMINOACYL-TRNA DEACYLASE 1"/>
    <property type="match status" value="1"/>
</dbReference>
<comment type="caution">
    <text evidence="5">The sequence shown here is derived from an EMBL/GenBank/DDBJ whole genome shotgun (WGS) entry which is preliminary data.</text>
</comment>
<comment type="domain">
    <text evidence="4">A Gly-cisPro motif from one monomer fits into the active site of the other monomer to allow specific chiral rejection of L-amino acids.</text>
</comment>
<dbReference type="OrthoDB" id="9801395at2"/>
<organism evidence="5 6">
    <name type="scientific">Alkalibaculum bacchi</name>
    <dbReference type="NCBI Taxonomy" id="645887"/>
    <lineage>
        <taxon>Bacteria</taxon>
        <taxon>Bacillati</taxon>
        <taxon>Bacillota</taxon>
        <taxon>Clostridia</taxon>
        <taxon>Eubacteriales</taxon>
        <taxon>Eubacteriaceae</taxon>
        <taxon>Alkalibaculum</taxon>
    </lineage>
</organism>
<feature type="short sequence motif" description="Gly-cisPro motif, important for rejection of L-amino acids" evidence="4">
    <location>
        <begin position="137"/>
        <end position="138"/>
    </location>
</feature>
<dbReference type="PANTHER" id="PTHR10472">
    <property type="entry name" value="D-TYROSYL-TRNA TYR DEACYLASE"/>
    <property type="match status" value="1"/>
</dbReference>
<accession>A0A366IC93</accession>
<dbReference type="GO" id="GO:0005737">
    <property type="term" value="C:cytoplasm"/>
    <property type="evidence" value="ECO:0007669"/>
    <property type="project" value="UniProtKB-SubCell"/>
</dbReference>
<dbReference type="Gene3D" id="3.50.80.10">
    <property type="entry name" value="D-tyrosyl-tRNA(Tyr) deacylase"/>
    <property type="match status" value="1"/>
</dbReference>
<sequence length="149" mass="16796">MRAVIQRVNSCSVDVEGEPYSHIGEGLLVLLGIKTDDTQEDIQYLVDKIQHLRIFEDEEGKMNLSLNEIGGEIMIVSQFTLYGDCKKGRRPSFIRAGKPAEAERLYDEFVQAFRSTKISVKTGVFQAHMNVRLDNDGPVTLLVDSEKSF</sequence>
<dbReference type="HAMAP" id="MF_00518">
    <property type="entry name" value="Deacylase_Dtd"/>
    <property type="match status" value="1"/>
</dbReference>
<evidence type="ECO:0000256" key="1">
    <source>
        <dbReference type="ARBA" id="ARBA00009673"/>
    </source>
</evidence>
<dbReference type="Proteomes" id="UP000253490">
    <property type="component" value="Unassembled WGS sequence"/>
</dbReference>
<keyword evidence="2 4" id="KW-0820">tRNA-binding</keyword>
<dbReference type="AlphaFoldDB" id="A0A366IC93"/>
<dbReference type="EMBL" id="QNRX01000003">
    <property type="protein sequence ID" value="RBP68340.1"/>
    <property type="molecule type" value="Genomic_DNA"/>
</dbReference>
<name>A0A366IC93_9FIRM</name>
<dbReference type="EC" id="3.1.1.96" evidence="4"/>
<gene>
    <name evidence="4" type="primary">dtd</name>
    <name evidence="5" type="ORF">DES36_103102</name>
</gene>
<dbReference type="SUPFAM" id="SSF69500">
    <property type="entry name" value="DTD-like"/>
    <property type="match status" value="1"/>
</dbReference>
<dbReference type="GO" id="GO:0043908">
    <property type="term" value="F:Ser(Gly)-tRNA(Ala) hydrolase activity"/>
    <property type="evidence" value="ECO:0007669"/>
    <property type="project" value="UniProtKB-UniRule"/>
</dbReference>
<evidence type="ECO:0000256" key="2">
    <source>
        <dbReference type="ARBA" id="ARBA00022555"/>
    </source>
</evidence>
<comment type="catalytic activity">
    <reaction evidence="4">
        <text>glycyl-tRNA(Ala) + H2O = tRNA(Ala) + glycine + H(+)</text>
        <dbReference type="Rhea" id="RHEA:53744"/>
        <dbReference type="Rhea" id="RHEA-COMP:9657"/>
        <dbReference type="Rhea" id="RHEA-COMP:13640"/>
        <dbReference type="ChEBI" id="CHEBI:15377"/>
        <dbReference type="ChEBI" id="CHEBI:15378"/>
        <dbReference type="ChEBI" id="CHEBI:57305"/>
        <dbReference type="ChEBI" id="CHEBI:78442"/>
        <dbReference type="ChEBI" id="CHEBI:78522"/>
    </reaction>
</comment>
<dbReference type="InterPro" id="IPR003732">
    <property type="entry name" value="Daa-tRNA_deacyls_DTD"/>
</dbReference>
<evidence type="ECO:0000256" key="3">
    <source>
        <dbReference type="ARBA" id="ARBA00022801"/>
    </source>
</evidence>
<evidence type="ECO:0000313" key="5">
    <source>
        <dbReference type="EMBL" id="RBP68340.1"/>
    </source>
</evidence>
<keyword evidence="3 4" id="KW-0378">Hydrolase</keyword>
<dbReference type="RefSeq" id="WP_113919769.1">
    <property type="nucleotide sequence ID" value="NZ_QNRX01000003.1"/>
</dbReference>
<dbReference type="NCBIfam" id="TIGR00256">
    <property type="entry name" value="D-aminoacyl-tRNA deacylase"/>
    <property type="match status" value="1"/>
</dbReference>
<comment type="function">
    <text evidence="4">An aminoacyl-tRNA editing enzyme that deacylates mischarged D-aminoacyl-tRNAs. Also deacylates mischarged glycyl-tRNA(Ala), protecting cells against glycine mischarging by AlaRS. Acts via tRNA-based rather than protein-based catalysis; rejects L-amino acids rather than detecting D-amino acids in the active site. By recycling D-aminoacyl-tRNA to D-amino acids and free tRNA molecules, this enzyme counteracts the toxicity associated with the formation of D-aminoacyl-tRNA entities in vivo and helps enforce protein L-homochirality.</text>
</comment>
<dbReference type="EC" id="3.1.1.-" evidence="4"/>
<dbReference type="InterPro" id="IPR023509">
    <property type="entry name" value="DTD-like_sf"/>
</dbReference>
<evidence type="ECO:0000256" key="4">
    <source>
        <dbReference type="HAMAP-Rule" id="MF_00518"/>
    </source>
</evidence>
<protein>
    <recommendedName>
        <fullName evidence="4">D-aminoacyl-tRNA deacylase</fullName>
        <shortName evidence="4">DTD</shortName>
        <ecNumber evidence="4">3.1.1.96</ecNumber>
    </recommendedName>
    <alternativeName>
        <fullName evidence="4">Gly-tRNA(Ala) deacylase</fullName>
        <ecNumber evidence="4">3.1.1.-</ecNumber>
    </alternativeName>
</protein>
<dbReference type="GO" id="GO:0019478">
    <property type="term" value="P:D-amino acid catabolic process"/>
    <property type="evidence" value="ECO:0007669"/>
    <property type="project" value="UniProtKB-UniRule"/>
</dbReference>
<dbReference type="GO" id="GO:0000049">
    <property type="term" value="F:tRNA binding"/>
    <property type="evidence" value="ECO:0007669"/>
    <property type="project" value="UniProtKB-UniRule"/>
</dbReference>
<keyword evidence="4" id="KW-0694">RNA-binding</keyword>
<comment type="subcellular location">
    <subcellularLocation>
        <location evidence="4">Cytoplasm</location>
    </subcellularLocation>
</comment>
<comment type="similarity">
    <text evidence="1 4">Belongs to the DTD family.</text>
</comment>
<dbReference type="FunFam" id="3.50.80.10:FF:000001">
    <property type="entry name" value="D-aminoacyl-tRNA deacylase"/>
    <property type="match status" value="1"/>
</dbReference>
<evidence type="ECO:0000313" key="6">
    <source>
        <dbReference type="Proteomes" id="UP000253490"/>
    </source>
</evidence>
<dbReference type="CDD" id="cd00563">
    <property type="entry name" value="Dtyr_deacylase"/>
    <property type="match status" value="1"/>
</dbReference>
<dbReference type="Pfam" id="PF02580">
    <property type="entry name" value="Tyr_Deacylase"/>
    <property type="match status" value="1"/>
</dbReference>
<comment type="subunit">
    <text evidence="4">Homodimer.</text>
</comment>